<protein>
    <submittedName>
        <fullName evidence="6">TetR/AcrR family transcriptional regulator</fullName>
    </submittedName>
</protein>
<dbReference type="PRINTS" id="PR00455">
    <property type="entry name" value="HTHTETR"/>
</dbReference>
<feature type="DNA-binding region" description="H-T-H motif" evidence="4">
    <location>
        <begin position="43"/>
        <end position="62"/>
    </location>
</feature>
<reference evidence="7" key="1">
    <citation type="submission" date="2019-09" db="EMBL/GenBank/DDBJ databases">
        <title>Mumia zhuanghuii sp. nov. isolated from the intestinal contents of plateau pika (Ochotona curzoniae) in the Qinghai-Tibet plateau of China.</title>
        <authorList>
            <person name="Tian Z."/>
        </authorList>
    </citation>
    <scope>NUCLEOTIDE SEQUENCE [LARGE SCALE GENOMIC DNA]</scope>
    <source>
        <strain evidence="7">JCM 30598</strain>
    </source>
</reference>
<dbReference type="AlphaFoldDB" id="A0A5J5J0Y9"/>
<dbReference type="InterPro" id="IPR047923">
    <property type="entry name" value="ArpA-like"/>
</dbReference>
<evidence type="ECO:0000256" key="2">
    <source>
        <dbReference type="ARBA" id="ARBA00023125"/>
    </source>
</evidence>
<dbReference type="InterPro" id="IPR036271">
    <property type="entry name" value="Tet_transcr_reg_TetR-rel_C_sf"/>
</dbReference>
<name>A0A5J5J0Y9_9MICO</name>
<accession>A0A5J5J0Y9</accession>
<dbReference type="Pfam" id="PF00440">
    <property type="entry name" value="TetR_N"/>
    <property type="match status" value="1"/>
</dbReference>
<dbReference type="NCBIfam" id="NF041196">
    <property type="entry name" value="ScbR_bind_reg"/>
    <property type="match status" value="1"/>
</dbReference>
<dbReference type="InterPro" id="IPR009057">
    <property type="entry name" value="Homeodomain-like_sf"/>
</dbReference>
<evidence type="ECO:0000256" key="4">
    <source>
        <dbReference type="PROSITE-ProRule" id="PRU00335"/>
    </source>
</evidence>
<evidence type="ECO:0000256" key="3">
    <source>
        <dbReference type="ARBA" id="ARBA00023163"/>
    </source>
</evidence>
<evidence type="ECO:0000313" key="6">
    <source>
        <dbReference type="EMBL" id="KAA9108252.1"/>
    </source>
</evidence>
<keyword evidence="1" id="KW-0805">Transcription regulation</keyword>
<sequence>MEPNVYYRIGAERMKQARAIVTRERVLRAAGTIFGRVRYSKATLVDVADEVGMTTGVIYFHFGSKQELARALIIAEGEIAEAIAKEALAGSDKGLAGLRTLSYRWAEQIQRNPIVGGGVRVTFERPELVPEINMAYLVWLNTSEMYLRDAAEAGELVTRRSPEEVAYFVTSAFTGVHLMSSVLTEKEDLLERVDQMWDIVLHPLTIKALPETIVA</sequence>
<dbReference type="SUPFAM" id="SSF48498">
    <property type="entry name" value="Tetracyclin repressor-like, C-terminal domain"/>
    <property type="match status" value="1"/>
</dbReference>
<dbReference type="Proteomes" id="UP000325827">
    <property type="component" value="Unassembled WGS sequence"/>
</dbReference>
<dbReference type="InterPro" id="IPR001647">
    <property type="entry name" value="HTH_TetR"/>
</dbReference>
<keyword evidence="7" id="KW-1185">Reference proteome</keyword>
<evidence type="ECO:0000256" key="1">
    <source>
        <dbReference type="ARBA" id="ARBA00023015"/>
    </source>
</evidence>
<feature type="domain" description="HTH tetR-type" evidence="5">
    <location>
        <begin position="20"/>
        <end position="80"/>
    </location>
</feature>
<dbReference type="EMBL" id="VYSA01000002">
    <property type="protein sequence ID" value="KAA9108252.1"/>
    <property type="molecule type" value="Genomic_DNA"/>
</dbReference>
<keyword evidence="2 4" id="KW-0238">DNA-binding</keyword>
<evidence type="ECO:0000259" key="5">
    <source>
        <dbReference type="PROSITE" id="PS50977"/>
    </source>
</evidence>
<evidence type="ECO:0000313" key="7">
    <source>
        <dbReference type="Proteomes" id="UP000325827"/>
    </source>
</evidence>
<proteinExistence type="predicted"/>
<dbReference type="PANTHER" id="PTHR47506">
    <property type="entry name" value="TRANSCRIPTIONAL REGULATORY PROTEIN"/>
    <property type="match status" value="1"/>
</dbReference>
<dbReference type="OrthoDB" id="3237195at2"/>
<dbReference type="Gene3D" id="1.10.357.10">
    <property type="entry name" value="Tetracycline Repressor, domain 2"/>
    <property type="match status" value="1"/>
</dbReference>
<comment type="caution">
    <text evidence="6">The sequence shown here is derived from an EMBL/GenBank/DDBJ whole genome shotgun (WGS) entry which is preliminary data.</text>
</comment>
<dbReference type="PROSITE" id="PS50977">
    <property type="entry name" value="HTH_TETR_2"/>
    <property type="match status" value="1"/>
</dbReference>
<keyword evidence="3" id="KW-0804">Transcription</keyword>
<dbReference type="SUPFAM" id="SSF46689">
    <property type="entry name" value="Homeodomain-like"/>
    <property type="match status" value="1"/>
</dbReference>
<organism evidence="6 7">
    <name type="scientific">Microbacterium rhizomatis</name>
    <dbReference type="NCBI Taxonomy" id="1631477"/>
    <lineage>
        <taxon>Bacteria</taxon>
        <taxon>Bacillati</taxon>
        <taxon>Actinomycetota</taxon>
        <taxon>Actinomycetes</taxon>
        <taxon>Micrococcales</taxon>
        <taxon>Microbacteriaceae</taxon>
        <taxon>Microbacterium</taxon>
    </lineage>
</organism>
<dbReference type="GO" id="GO:0003677">
    <property type="term" value="F:DNA binding"/>
    <property type="evidence" value="ECO:0007669"/>
    <property type="project" value="UniProtKB-UniRule"/>
</dbReference>
<gene>
    <name evidence="6" type="ORF">F6B43_12715</name>
</gene>
<dbReference type="PANTHER" id="PTHR47506:SF1">
    <property type="entry name" value="HTH-TYPE TRANSCRIPTIONAL REGULATOR YJDC"/>
    <property type="match status" value="1"/>
</dbReference>